<feature type="coiled-coil region" evidence="1">
    <location>
        <begin position="172"/>
        <end position="199"/>
    </location>
</feature>
<accession>A0A9Y2JQM3</accession>
<evidence type="ECO:0000313" key="3">
    <source>
        <dbReference type="Proteomes" id="UP001239397"/>
    </source>
</evidence>
<dbReference type="Proteomes" id="UP001239397">
    <property type="component" value="Chromosome"/>
</dbReference>
<keyword evidence="1" id="KW-0175">Coiled coil</keyword>
<dbReference type="RefSeq" id="WP_285999383.1">
    <property type="nucleotide sequence ID" value="NZ_CP127295.1"/>
</dbReference>
<evidence type="ECO:0000256" key="1">
    <source>
        <dbReference type="SAM" id="Coils"/>
    </source>
</evidence>
<dbReference type="AlphaFoldDB" id="A0A9Y2JQM3"/>
<organism evidence="2 3">
    <name type="scientific">Amycolatopsis mongoliensis</name>
    <dbReference type="NCBI Taxonomy" id="715475"/>
    <lineage>
        <taxon>Bacteria</taxon>
        <taxon>Bacillati</taxon>
        <taxon>Actinomycetota</taxon>
        <taxon>Actinomycetes</taxon>
        <taxon>Pseudonocardiales</taxon>
        <taxon>Pseudonocardiaceae</taxon>
        <taxon>Amycolatopsis</taxon>
    </lineage>
</organism>
<keyword evidence="3" id="KW-1185">Reference proteome</keyword>
<dbReference type="KEGG" id="amog:QRX60_03670"/>
<sequence>MPGLVELAYTTGGGVVGAALTNYFTKIQERRQVRAEVHRHLAKVREISGGVRGIGIGAAPHPSGNDRRPSIAVELGVAALLDDGADAHQALRDALADLLTAVLVAGMPRRVADFAGGAHERLLDSTLMTTIDRRIGGVLGAESDRLARATQEYQTAATGLLLAMLWHPWRTRLRLRRRITALRTEVEALNRQQQNAVAMLTGAEHTSALYEQLDPDGRRWEAWGLKKQGPAG</sequence>
<evidence type="ECO:0000313" key="2">
    <source>
        <dbReference type="EMBL" id="WIY02981.1"/>
    </source>
</evidence>
<protein>
    <submittedName>
        <fullName evidence="2">Uncharacterized protein</fullName>
    </submittedName>
</protein>
<reference evidence="2 3" key="1">
    <citation type="submission" date="2023-06" db="EMBL/GenBank/DDBJ databases">
        <authorList>
            <person name="Oyuntsetseg B."/>
            <person name="Kim S.B."/>
        </authorList>
    </citation>
    <scope>NUCLEOTIDE SEQUENCE [LARGE SCALE GENOMIC DNA]</scope>
    <source>
        <strain evidence="2 3">4-36</strain>
    </source>
</reference>
<name>A0A9Y2JQM3_9PSEU</name>
<dbReference type="EMBL" id="CP127295">
    <property type="protein sequence ID" value="WIY02981.1"/>
    <property type="molecule type" value="Genomic_DNA"/>
</dbReference>
<proteinExistence type="predicted"/>
<gene>
    <name evidence="2" type="ORF">QRX60_03670</name>
</gene>